<comment type="subcellular location">
    <subcellularLocation>
        <location evidence="1">Cell inner membrane</location>
        <topology evidence="1">Multi-pass membrane protein</topology>
    </subcellularLocation>
    <subcellularLocation>
        <location evidence="12">Cell membrane</location>
        <topology evidence="12">Multi-pass membrane protein</topology>
    </subcellularLocation>
</comment>
<dbReference type="EMBL" id="QKYU01000010">
    <property type="protein sequence ID" value="PZW45920.1"/>
    <property type="molecule type" value="Genomic_DNA"/>
</dbReference>
<proteinExistence type="inferred from homology"/>
<evidence type="ECO:0000256" key="2">
    <source>
        <dbReference type="ARBA" id="ARBA00010072"/>
    </source>
</evidence>
<gene>
    <name evidence="14" type="ORF">C8P66_110118</name>
</gene>
<evidence type="ECO:0000256" key="7">
    <source>
        <dbReference type="ARBA" id="ARBA00022989"/>
    </source>
</evidence>
<dbReference type="RefSeq" id="WP_111398185.1">
    <property type="nucleotide sequence ID" value="NZ_QKYU01000010.1"/>
</dbReference>
<feature type="transmembrane region" description="Helical" evidence="12">
    <location>
        <begin position="186"/>
        <end position="209"/>
    </location>
</feature>
<name>A0A2W7KDZ2_9PROT</name>
<dbReference type="PANTHER" id="PTHR30614:SF0">
    <property type="entry name" value="L-CYSTINE TRANSPORT SYSTEM PERMEASE PROTEIN TCYL"/>
    <property type="match status" value="1"/>
</dbReference>
<comment type="caution">
    <text evidence="14">The sequence shown here is derived from an EMBL/GenBank/DDBJ whole genome shotgun (WGS) entry which is preliminary data.</text>
</comment>
<dbReference type="PROSITE" id="PS50928">
    <property type="entry name" value="ABC_TM1"/>
    <property type="match status" value="1"/>
</dbReference>
<evidence type="ECO:0000256" key="3">
    <source>
        <dbReference type="ARBA" id="ARBA00022448"/>
    </source>
</evidence>
<comment type="function">
    <text evidence="9">Part of the ABC transporter complex GltIJKL involved in glutamate and aspartate uptake. Probably responsible for the translocation of the substrate across the membrane.</text>
</comment>
<sequence length="229" mass="25354">MRVWHWDGFFDYLTNAYLFEGALISLGLTVVALVMGLAGGIVVALLRLSGGRFGRGFALAYCWFFRGTPLLVQLLMIYTALPLFGIRLSVIEATLLGLSLNEAAYLSETVRAGILAVPRGQGEAATALGLHSVQRFRLVVWPQALRIIIPPLGNSVNGLLKTTSIASVISMDELLRRTQILVQEKFLVLELFTVAALYYLLMTTVWDMVQRRLEARFGRGYAGESADRR</sequence>
<evidence type="ECO:0000256" key="6">
    <source>
        <dbReference type="ARBA" id="ARBA00022970"/>
    </source>
</evidence>
<dbReference type="GO" id="GO:0006865">
    <property type="term" value="P:amino acid transport"/>
    <property type="evidence" value="ECO:0007669"/>
    <property type="project" value="UniProtKB-KW"/>
</dbReference>
<comment type="subunit">
    <text evidence="10">The complex is composed of two ATP-binding proteins (GltL), two transmembrane proteins (GltJ and GltK) and a solute-binding protein (GltI).</text>
</comment>
<dbReference type="InterPro" id="IPR043429">
    <property type="entry name" value="ArtM/GltK/GlnP/TcyL/YhdX-like"/>
</dbReference>
<evidence type="ECO:0000256" key="11">
    <source>
        <dbReference type="ARBA" id="ARBA00073645"/>
    </source>
</evidence>
<evidence type="ECO:0000313" key="15">
    <source>
        <dbReference type="Proteomes" id="UP000249688"/>
    </source>
</evidence>
<dbReference type="OrthoDB" id="9814550at2"/>
<dbReference type="InterPro" id="IPR000515">
    <property type="entry name" value="MetI-like"/>
</dbReference>
<feature type="domain" description="ABC transmembrane type-1" evidence="13">
    <location>
        <begin position="22"/>
        <end position="210"/>
    </location>
</feature>
<evidence type="ECO:0000256" key="9">
    <source>
        <dbReference type="ARBA" id="ARBA00060298"/>
    </source>
</evidence>
<reference evidence="14 15" key="1">
    <citation type="submission" date="2018-06" db="EMBL/GenBank/DDBJ databases">
        <title>Genomic Encyclopedia of Archaeal and Bacterial Type Strains, Phase II (KMG-II): from individual species to whole genera.</title>
        <authorList>
            <person name="Goeker M."/>
        </authorList>
    </citation>
    <scope>NUCLEOTIDE SEQUENCE [LARGE SCALE GENOMIC DNA]</scope>
    <source>
        <strain evidence="14 15">DSM 24525</strain>
    </source>
</reference>
<evidence type="ECO:0000259" key="13">
    <source>
        <dbReference type="PROSITE" id="PS50928"/>
    </source>
</evidence>
<dbReference type="InterPro" id="IPR010065">
    <property type="entry name" value="AA_ABC_transptr_permease_3TM"/>
</dbReference>
<keyword evidence="3 12" id="KW-0813">Transport</keyword>
<dbReference type="GO" id="GO:0022857">
    <property type="term" value="F:transmembrane transporter activity"/>
    <property type="evidence" value="ECO:0007669"/>
    <property type="project" value="InterPro"/>
</dbReference>
<dbReference type="GO" id="GO:0043190">
    <property type="term" value="C:ATP-binding cassette (ABC) transporter complex"/>
    <property type="evidence" value="ECO:0007669"/>
    <property type="project" value="InterPro"/>
</dbReference>
<evidence type="ECO:0000256" key="12">
    <source>
        <dbReference type="RuleBase" id="RU363032"/>
    </source>
</evidence>
<evidence type="ECO:0000256" key="1">
    <source>
        <dbReference type="ARBA" id="ARBA00004429"/>
    </source>
</evidence>
<feature type="transmembrane region" description="Helical" evidence="12">
    <location>
        <begin position="58"/>
        <end position="81"/>
    </location>
</feature>
<evidence type="ECO:0000313" key="14">
    <source>
        <dbReference type="EMBL" id="PZW45920.1"/>
    </source>
</evidence>
<dbReference type="AlphaFoldDB" id="A0A2W7KDZ2"/>
<dbReference type="Pfam" id="PF00528">
    <property type="entry name" value="BPD_transp_1"/>
    <property type="match status" value="1"/>
</dbReference>
<comment type="similarity">
    <text evidence="2">Belongs to the binding-protein-dependent transport system permease family. HisMQ subfamily.</text>
</comment>
<keyword evidence="5 12" id="KW-0812">Transmembrane</keyword>
<dbReference type="Proteomes" id="UP000249688">
    <property type="component" value="Unassembled WGS sequence"/>
</dbReference>
<feature type="transmembrane region" description="Helical" evidence="12">
    <location>
        <begin position="22"/>
        <end position="46"/>
    </location>
</feature>
<dbReference type="SUPFAM" id="SSF161098">
    <property type="entry name" value="MetI-like"/>
    <property type="match status" value="1"/>
</dbReference>
<dbReference type="NCBIfam" id="TIGR01726">
    <property type="entry name" value="HEQRo_perm_3TM"/>
    <property type="match status" value="1"/>
</dbReference>
<dbReference type="CDD" id="cd06261">
    <property type="entry name" value="TM_PBP2"/>
    <property type="match status" value="1"/>
</dbReference>
<accession>A0A2W7KDZ2</accession>
<evidence type="ECO:0000256" key="5">
    <source>
        <dbReference type="ARBA" id="ARBA00022692"/>
    </source>
</evidence>
<evidence type="ECO:0000256" key="10">
    <source>
        <dbReference type="ARBA" id="ARBA00062718"/>
    </source>
</evidence>
<evidence type="ECO:0000256" key="4">
    <source>
        <dbReference type="ARBA" id="ARBA00022475"/>
    </source>
</evidence>
<keyword evidence="15" id="KW-1185">Reference proteome</keyword>
<keyword evidence="8 12" id="KW-0472">Membrane</keyword>
<keyword evidence="4" id="KW-1003">Cell membrane</keyword>
<dbReference type="PANTHER" id="PTHR30614">
    <property type="entry name" value="MEMBRANE COMPONENT OF AMINO ACID ABC TRANSPORTER"/>
    <property type="match status" value="1"/>
</dbReference>
<dbReference type="Gene3D" id="1.10.3720.10">
    <property type="entry name" value="MetI-like"/>
    <property type="match status" value="1"/>
</dbReference>
<organism evidence="14 15">
    <name type="scientific">Humitalea rosea</name>
    <dbReference type="NCBI Taxonomy" id="990373"/>
    <lineage>
        <taxon>Bacteria</taxon>
        <taxon>Pseudomonadati</taxon>
        <taxon>Pseudomonadota</taxon>
        <taxon>Alphaproteobacteria</taxon>
        <taxon>Acetobacterales</taxon>
        <taxon>Roseomonadaceae</taxon>
        <taxon>Humitalea</taxon>
    </lineage>
</organism>
<protein>
    <recommendedName>
        <fullName evidence="11">Glutamate/aspartate import permease protein GltK</fullName>
    </recommendedName>
</protein>
<dbReference type="FunFam" id="1.10.3720.10:FF:000006">
    <property type="entry name" value="Glutamate/aspartate ABC transporter, permease protein GltK"/>
    <property type="match status" value="1"/>
</dbReference>
<evidence type="ECO:0000256" key="8">
    <source>
        <dbReference type="ARBA" id="ARBA00023136"/>
    </source>
</evidence>
<keyword evidence="7 12" id="KW-1133">Transmembrane helix</keyword>
<keyword evidence="6" id="KW-0029">Amino-acid transport</keyword>
<dbReference type="InterPro" id="IPR035906">
    <property type="entry name" value="MetI-like_sf"/>
</dbReference>